<dbReference type="RefSeq" id="WP_321549143.1">
    <property type="nucleotide sequence ID" value="NZ_JAXIVS010000011.1"/>
</dbReference>
<organism evidence="2 3">
    <name type="scientific">Hyalangium rubrum</name>
    <dbReference type="NCBI Taxonomy" id="3103134"/>
    <lineage>
        <taxon>Bacteria</taxon>
        <taxon>Pseudomonadati</taxon>
        <taxon>Myxococcota</taxon>
        <taxon>Myxococcia</taxon>
        <taxon>Myxococcales</taxon>
        <taxon>Cystobacterineae</taxon>
        <taxon>Archangiaceae</taxon>
        <taxon>Hyalangium</taxon>
    </lineage>
</organism>
<evidence type="ECO:0000313" key="2">
    <source>
        <dbReference type="EMBL" id="MDY7230419.1"/>
    </source>
</evidence>
<dbReference type="PANTHER" id="PTHR48079">
    <property type="entry name" value="PROTEIN YEEZ"/>
    <property type="match status" value="1"/>
</dbReference>
<dbReference type="InterPro" id="IPR036291">
    <property type="entry name" value="NAD(P)-bd_dom_sf"/>
</dbReference>
<evidence type="ECO:0000313" key="3">
    <source>
        <dbReference type="Proteomes" id="UP001291309"/>
    </source>
</evidence>
<evidence type="ECO:0000259" key="1">
    <source>
        <dbReference type="Pfam" id="PF01370"/>
    </source>
</evidence>
<reference evidence="2 3" key="1">
    <citation type="submission" date="2023-12" db="EMBL/GenBank/DDBJ databases">
        <title>the genome sequence of Hyalangium sp. s54d21.</title>
        <authorList>
            <person name="Zhang X."/>
        </authorList>
    </citation>
    <scope>NUCLEOTIDE SEQUENCE [LARGE SCALE GENOMIC DNA]</scope>
    <source>
        <strain evidence="3">s54d21</strain>
    </source>
</reference>
<proteinExistence type="predicted"/>
<dbReference type="PANTHER" id="PTHR48079:SF6">
    <property type="entry name" value="NAD(P)-BINDING DOMAIN-CONTAINING PROTEIN-RELATED"/>
    <property type="match status" value="1"/>
</dbReference>
<comment type="caution">
    <text evidence="2">The sequence shown here is derived from an EMBL/GenBank/DDBJ whole genome shotgun (WGS) entry which is preliminary data.</text>
</comment>
<dbReference type="Pfam" id="PF01370">
    <property type="entry name" value="Epimerase"/>
    <property type="match status" value="1"/>
</dbReference>
<gene>
    <name evidence="2" type="ORF">SYV04_28750</name>
</gene>
<dbReference type="Gene3D" id="3.40.50.720">
    <property type="entry name" value="NAD(P)-binding Rossmann-like Domain"/>
    <property type="match status" value="1"/>
</dbReference>
<feature type="domain" description="NAD-dependent epimerase/dehydratase" evidence="1">
    <location>
        <begin position="8"/>
        <end position="230"/>
    </location>
</feature>
<dbReference type="SUPFAM" id="SSF51735">
    <property type="entry name" value="NAD(P)-binding Rossmann-fold domains"/>
    <property type="match status" value="1"/>
</dbReference>
<name>A0ABU5HAB2_9BACT</name>
<dbReference type="InterPro" id="IPR001509">
    <property type="entry name" value="Epimerase_deHydtase"/>
</dbReference>
<dbReference type="EMBL" id="JAXIVS010000011">
    <property type="protein sequence ID" value="MDY7230419.1"/>
    <property type="molecule type" value="Genomic_DNA"/>
</dbReference>
<sequence>MELRDQTVLVTGANGFVGTYVVQRLREEGMRVRALVRRPEARAELEQQGVETFLGELTDARAVEAAVRGARYVVHCAATGTTELAEARRVNVEATAIVTEAALAARCERFVHISTIAVYPFRNRADVVEEDTPLATEGDAYALTKVEAERVVNAVAARGLRTVIFRPAVILGVHPTSTWGTRIPALIAAGQFPHVDGGRTLLGFLHISSLVESVVRALRTHEAVGQTFNIIDGHTEWHRYTGFFSKGALPSLPPEQAPDFLSFRGSFSIEKARRVLGFVPRDLFDSSMDEIVRSPQ</sequence>
<dbReference type="InterPro" id="IPR051783">
    <property type="entry name" value="NAD(P)-dependent_oxidoreduct"/>
</dbReference>
<dbReference type="Proteomes" id="UP001291309">
    <property type="component" value="Unassembled WGS sequence"/>
</dbReference>
<accession>A0ABU5HAB2</accession>
<protein>
    <submittedName>
        <fullName evidence="2">NAD-dependent epimerase/dehydratase family protein</fullName>
    </submittedName>
</protein>
<keyword evidence="3" id="KW-1185">Reference proteome</keyword>